<dbReference type="GO" id="GO:0003729">
    <property type="term" value="F:mRNA binding"/>
    <property type="evidence" value="ECO:0000318"/>
    <property type="project" value="GO_Central"/>
</dbReference>
<feature type="region of interest" description="Disordered" evidence="8">
    <location>
        <begin position="355"/>
        <end position="391"/>
    </location>
</feature>
<feature type="region of interest" description="Disordered" evidence="8">
    <location>
        <begin position="580"/>
        <end position="610"/>
    </location>
</feature>
<dbReference type="GO" id="GO:0005524">
    <property type="term" value="F:ATP binding"/>
    <property type="evidence" value="ECO:0007669"/>
    <property type="project" value="UniProtKB-KW"/>
</dbReference>
<evidence type="ECO:0000256" key="1">
    <source>
        <dbReference type="ARBA" id="ARBA00012552"/>
    </source>
</evidence>
<dbReference type="InterPro" id="IPR001650">
    <property type="entry name" value="Helicase_C-like"/>
</dbReference>
<dbReference type="EnsemblPlants" id="KQJ94067">
    <property type="protein sequence ID" value="KQJ94067"/>
    <property type="gene ID" value="BRADI_3g08301v3"/>
</dbReference>
<evidence type="ECO:0000313" key="11">
    <source>
        <dbReference type="EMBL" id="KQJ94068.1"/>
    </source>
</evidence>
<evidence type="ECO:0000256" key="7">
    <source>
        <dbReference type="SAM" id="Coils"/>
    </source>
</evidence>
<keyword evidence="13" id="KW-1185">Reference proteome</keyword>
<reference evidence="12" key="3">
    <citation type="submission" date="2018-08" db="UniProtKB">
        <authorList>
            <consortium name="EnsemblPlants"/>
        </authorList>
    </citation>
    <scope>IDENTIFICATION</scope>
    <source>
        <strain evidence="12">cv. Bd21</strain>
    </source>
</reference>
<dbReference type="InterPro" id="IPR027417">
    <property type="entry name" value="P-loop_NTPase"/>
</dbReference>
<dbReference type="Pfam" id="PF00270">
    <property type="entry name" value="DEAD"/>
    <property type="match status" value="1"/>
</dbReference>
<dbReference type="SMART" id="SM00487">
    <property type="entry name" value="DEXDc"/>
    <property type="match status" value="1"/>
</dbReference>
<evidence type="ECO:0000313" key="13">
    <source>
        <dbReference type="Proteomes" id="UP000008810"/>
    </source>
</evidence>
<feature type="domain" description="Helicase ATP-binding" evidence="9">
    <location>
        <begin position="724"/>
        <end position="877"/>
    </location>
</feature>
<keyword evidence="5" id="KW-0067">ATP-binding</keyword>
<dbReference type="EMBL" id="CM000882">
    <property type="protein sequence ID" value="KQJ94068.1"/>
    <property type="molecule type" value="Genomic_DNA"/>
</dbReference>
<reference evidence="11 12" key="1">
    <citation type="journal article" date="2010" name="Nature">
        <title>Genome sequencing and analysis of the model grass Brachypodium distachyon.</title>
        <authorList>
            <consortium name="International Brachypodium Initiative"/>
        </authorList>
    </citation>
    <scope>NUCLEOTIDE SEQUENCE [LARGE SCALE GENOMIC DNA]</scope>
    <source>
        <strain evidence="11">Bd21</strain>
        <strain evidence="12">cv. Bd21</strain>
    </source>
</reference>
<accession>A0A0Q3F7A0</accession>
<dbReference type="PANTHER" id="PTHR47958">
    <property type="entry name" value="ATP-DEPENDENT RNA HELICASE DBP3"/>
    <property type="match status" value="1"/>
</dbReference>
<gene>
    <name evidence="12" type="primary">LOC100844278</name>
    <name evidence="11" type="ORF">BRADI_3g08301v3</name>
</gene>
<dbReference type="GO" id="GO:0016787">
    <property type="term" value="F:hydrolase activity"/>
    <property type="evidence" value="ECO:0007669"/>
    <property type="project" value="UniProtKB-KW"/>
</dbReference>
<feature type="compositionally biased region" description="Basic and acidic residues" evidence="8">
    <location>
        <begin position="583"/>
        <end position="597"/>
    </location>
</feature>
<sequence length="1047" mass="116185">MVLESGEEVQIAKRAMESSRENKAVLEQGQTTVSNKKKCFACKEISHTLDQCMIKEKLGAVAQLFGHSTRSPFYMIRPSEEVVENEKFYHHCLLITSNMSNLEPERVKTELNKFWKMTDDWEISREGTHSFLASFNSEDDLTSCLKPPKIEIFLDEMEVQFTAVRWNEGNGQKLDLIGEWLLVYGVPRTYRNWKELYQVASAIGVLLEVDEESLECGDKEPIRLRIALQSLDGAPFSNHFVFGWSSRLVKFMIEDKVKRIEGQREELEELNGSIIQECEDKREKGVEVPPEALNKEMNPESTSVALAGKCMLDFKGCSHKEHEKELQTTGIALLLEDTELIEELRVDAEIKGNKSNAPVVSTTNSKNISEEGRSTSGSSARGNHMFDLEGLSDKEHRKELKTWETPTLLDVPKCIEEFRADGGIKENNGSAIAATALNSEKTTEDTPEAEGGQSTSGSPTSLIGGLCRGIQKPPIINVYERRKDREQKGCTAEGSLPDGARVAIQKPPIKYVYTRRNRKQNGSTEQEAASKELNKGTNPGSSSHATRVATSTCNMLGSKSFLEKKHEKELEMAETALLGKGQKSTEEFGDGENKDNNVRTSTAYTKKKTKPNSLYAEGVQSISRSSACMIKGAQTNGVDMAGLAPEGAQFDGKQPVSKKNAELTQISKEFSTYCEIYDSFIEMGLGENLLKGIYAYGLEKPSAVHQRGIVPLCKGLDVIQQSLSGTTVTLGCGVLQRLDYGSTQCQALVLVPTRDLAQETEKVIGALGHCLGVKAHACFGGTSIREDGQILLSSVQVIVGTPGRILDMLRRRTLCPDHIRMFVLDEADEILAGGFKDQIYDIIQLLPTKIQFGVFSATMSQEVLELCSKFMNNPFKVIVPKDDELEGINIKQFYVKFEKEEFKFAKLCDLFDTMAVTKSIIFVNARRKVKSLAEKIRGWKYTVSASHGGMDQQARDVAVEELRSGSSHVLVATNLHGIDALQVPVVINYDLPTQPIRYLRHVRRSGESGGKGVVISFITPTDERVLSDIQRFCNTQIGEMPPTLPLC</sequence>
<reference evidence="11" key="2">
    <citation type="submission" date="2017-06" db="EMBL/GenBank/DDBJ databases">
        <title>WGS assembly of Brachypodium distachyon.</title>
        <authorList>
            <consortium name="The International Brachypodium Initiative"/>
            <person name="Lucas S."/>
            <person name="Harmon-Smith M."/>
            <person name="Lail K."/>
            <person name="Tice H."/>
            <person name="Grimwood J."/>
            <person name="Bruce D."/>
            <person name="Barry K."/>
            <person name="Shu S."/>
            <person name="Lindquist E."/>
            <person name="Wang M."/>
            <person name="Pitluck S."/>
            <person name="Vogel J.P."/>
            <person name="Garvin D.F."/>
            <person name="Mockler T.C."/>
            <person name="Schmutz J."/>
            <person name="Rokhsar D."/>
            <person name="Bevan M.W."/>
        </authorList>
    </citation>
    <scope>NUCLEOTIDE SEQUENCE</scope>
    <source>
        <strain evidence="11">Bd21</strain>
    </source>
</reference>
<dbReference type="Proteomes" id="UP000008810">
    <property type="component" value="Chromosome 3"/>
</dbReference>
<evidence type="ECO:0000256" key="8">
    <source>
        <dbReference type="SAM" id="MobiDB-lite"/>
    </source>
</evidence>
<organism evidence="11">
    <name type="scientific">Brachypodium distachyon</name>
    <name type="common">Purple false brome</name>
    <name type="synonym">Trachynia distachya</name>
    <dbReference type="NCBI Taxonomy" id="15368"/>
    <lineage>
        <taxon>Eukaryota</taxon>
        <taxon>Viridiplantae</taxon>
        <taxon>Streptophyta</taxon>
        <taxon>Embryophyta</taxon>
        <taxon>Tracheophyta</taxon>
        <taxon>Spermatophyta</taxon>
        <taxon>Magnoliopsida</taxon>
        <taxon>Liliopsida</taxon>
        <taxon>Poales</taxon>
        <taxon>Poaceae</taxon>
        <taxon>BOP clade</taxon>
        <taxon>Pooideae</taxon>
        <taxon>Stipodae</taxon>
        <taxon>Brachypodieae</taxon>
        <taxon>Brachypodium</taxon>
    </lineage>
</organism>
<dbReference type="PROSITE" id="PS51192">
    <property type="entry name" value="HELICASE_ATP_BIND_1"/>
    <property type="match status" value="1"/>
</dbReference>
<dbReference type="Gramene" id="KQJ94067">
    <property type="protein sequence ID" value="KQJ94067"/>
    <property type="gene ID" value="BRADI_3g08301v3"/>
</dbReference>
<dbReference type="EC" id="3.6.4.13" evidence="1"/>
<feature type="compositionally biased region" description="Polar residues" evidence="8">
    <location>
        <begin position="355"/>
        <end position="367"/>
    </location>
</feature>
<dbReference type="EnsemblPlants" id="KQJ94068">
    <property type="protein sequence ID" value="KQJ94068"/>
    <property type="gene ID" value="BRADI_3g08301v3"/>
</dbReference>
<evidence type="ECO:0000313" key="12">
    <source>
        <dbReference type="EnsemblPlants" id="KQJ94067"/>
    </source>
</evidence>
<dbReference type="PROSITE" id="PS51194">
    <property type="entry name" value="HELICASE_CTER"/>
    <property type="match status" value="1"/>
</dbReference>
<keyword evidence="3" id="KW-0378">Hydrolase</keyword>
<dbReference type="InterPro" id="IPR011545">
    <property type="entry name" value="DEAD/DEAH_box_helicase_dom"/>
</dbReference>
<dbReference type="KEGG" id="bdi:100844278"/>
<dbReference type="RefSeq" id="XP_010234049.1">
    <property type="nucleotide sequence ID" value="XM_010235747.2"/>
</dbReference>
<evidence type="ECO:0000259" key="10">
    <source>
        <dbReference type="PROSITE" id="PS51194"/>
    </source>
</evidence>
<name>A0A0Q3F7A0_BRADI</name>
<dbReference type="GeneID" id="100844278"/>
<feature type="region of interest" description="Disordered" evidence="8">
    <location>
        <begin position="507"/>
        <end position="547"/>
    </location>
</feature>
<dbReference type="PROSITE" id="PS00039">
    <property type="entry name" value="DEAD_ATP_HELICASE"/>
    <property type="match status" value="1"/>
</dbReference>
<dbReference type="SUPFAM" id="SSF52540">
    <property type="entry name" value="P-loop containing nucleoside triphosphate hydrolases"/>
    <property type="match status" value="1"/>
</dbReference>
<proteinExistence type="predicted"/>
<feature type="compositionally biased region" description="Polar residues" evidence="8">
    <location>
        <begin position="535"/>
        <end position="547"/>
    </location>
</feature>
<dbReference type="OrthoDB" id="604527at2759"/>
<dbReference type="Gene3D" id="3.40.50.300">
    <property type="entry name" value="P-loop containing nucleotide triphosphate hydrolases"/>
    <property type="match status" value="2"/>
</dbReference>
<feature type="region of interest" description="Disordered" evidence="8">
    <location>
        <begin position="437"/>
        <end position="467"/>
    </location>
</feature>
<keyword evidence="4" id="KW-0347">Helicase</keyword>
<keyword evidence="7" id="KW-0175">Coiled coil</keyword>
<dbReference type="SMART" id="SM00490">
    <property type="entry name" value="HELICc"/>
    <property type="match status" value="1"/>
</dbReference>
<feature type="coiled-coil region" evidence="7">
    <location>
        <begin position="250"/>
        <end position="284"/>
    </location>
</feature>
<evidence type="ECO:0000256" key="5">
    <source>
        <dbReference type="ARBA" id="ARBA00022840"/>
    </source>
</evidence>
<evidence type="ECO:0000259" key="9">
    <source>
        <dbReference type="PROSITE" id="PS51192"/>
    </source>
</evidence>
<dbReference type="GO" id="GO:0003724">
    <property type="term" value="F:RNA helicase activity"/>
    <property type="evidence" value="ECO:0000318"/>
    <property type="project" value="GO_Central"/>
</dbReference>
<dbReference type="RefSeq" id="XP_010234050.1">
    <property type="nucleotide sequence ID" value="XM_010235748.3"/>
</dbReference>
<dbReference type="EMBL" id="CM000882">
    <property type="protein sequence ID" value="KQJ94067.1"/>
    <property type="molecule type" value="Genomic_DNA"/>
</dbReference>
<dbReference type="AlphaFoldDB" id="A0A0Q3F7A0"/>
<dbReference type="Gramene" id="KQJ94068">
    <property type="protein sequence ID" value="KQJ94068"/>
    <property type="gene ID" value="BRADI_3g08301v3"/>
</dbReference>
<feature type="compositionally biased region" description="Polar residues" evidence="8">
    <location>
        <begin position="452"/>
        <end position="461"/>
    </location>
</feature>
<feature type="domain" description="Helicase C-terminal" evidence="10">
    <location>
        <begin position="889"/>
        <end position="1047"/>
    </location>
</feature>
<dbReference type="CDD" id="cd17939">
    <property type="entry name" value="DEADc_EIF4A"/>
    <property type="match status" value="1"/>
</dbReference>
<evidence type="ECO:0000256" key="2">
    <source>
        <dbReference type="ARBA" id="ARBA00022741"/>
    </source>
</evidence>
<dbReference type="ExpressionAtlas" id="A0A0Q3F7A0">
    <property type="expression patterns" value="baseline"/>
</dbReference>
<dbReference type="Pfam" id="PF00271">
    <property type="entry name" value="Helicase_C"/>
    <property type="match status" value="1"/>
</dbReference>
<evidence type="ECO:0000256" key="3">
    <source>
        <dbReference type="ARBA" id="ARBA00022801"/>
    </source>
</evidence>
<dbReference type="InterPro" id="IPR000629">
    <property type="entry name" value="RNA-helicase_DEAD-box_CS"/>
</dbReference>
<evidence type="ECO:0000256" key="4">
    <source>
        <dbReference type="ARBA" id="ARBA00022806"/>
    </source>
</evidence>
<dbReference type="CDD" id="cd18787">
    <property type="entry name" value="SF2_C_DEAD"/>
    <property type="match status" value="1"/>
</dbReference>
<keyword evidence="2" id="KW-0547">Nucleotide-binding</keyword>
<dbReference type="InterPro" id="IPR014001">
    <property type="entry name" value="Helicase_ATP-bd"/>
</dbReference>
<keyword evidence="6" id="KW-0694">RNA-binding</keyword>
<dbReference type="STRING" id="15368.A0A0Q3F7A0"/>
<evidence type="ECO:0000256" key="6">
    <source>
        <dbReference type="ARBA" id="ARBA00022884"/>
    </source>
</evidence>
<protein>
    <recommendedName>
        <fullName evidence="1">RNA helicase</fullName>
        <ecNumber evidence="1">3.6.4.13</ecNumber>
    </recommendedName>
</protein>